<dbReference type="SMART" id="SM00028">
    <property type="entry name" value="TPR"/>
    <property type="match status" value="5"/>
</dbReference>
<dbReference type="Pfam" id="PF07719">
    <property type="entry name" value="TPR_2"/>
    <property type="match status" value="1"/>
</dbReference>
<feature type="repeat" description="TPR" evidence="3">
    <location>
        <begin position="55"/>
        <end position="88"/>
    </location>
</feature>
<keyword evidence="2 3" id="KW-0802">TPR repeat</keyword>
<evidence type="ECO:0000256" key="1">
    <source>
        <dbReference type="ARBA" id="ARBA00022737"/>
    </source>
</evidence>
<feature type="repeat" description="TPR" evidence="3">
    <location>
        <begin position="352"/>
        <end position="385"/>
    </location>
</feature>
<feature type="region of interest" description="Disordered" evidence="4">
    <location>
        <begin position="110"/>
        <end position="133"/>
    </location>
</feature>
<feature type="repeat" description="TPR" evidence="3">
    <location>
        <begin position="21"/>
        <end position="54"/>
    </location>
</feature>
<dbReference type="RefSeq" id="WP_100424264.1">
    <property type="nucleotide sequence ID" value="NZ_PGEX01000001.1"/>
</dbReference>
<organism evidence="6 7">
    <name type="scientific">Hallerella succinigenes</name>
    <dbReference type="NCBI Taxonomy" id="1896222"/>
    <lineage>
        <taxon>Bacteria</taxon>
        <taxon>Pseudomonadati</taxon>
        <taxon>Fibrobacterota</taxon>
        <taxon>Fibrobacteria</taxon>
        <taxon>Fibrobacterales</taxon>
        <taxon>Fibrobacteraceae</taxon>
        <taxon>Hallerella</taxon>
    </lineage>
</organism>
<dbReference type="InterPro" id="IPR013105">
    <property type="entry name" value="TPR_2"/>
</dbReference>
<evidence type="ECO:0000256" key="3">
    <source>
        <dbReference type="PROSITE-ProRule" id="PRU00339"/>
    </source>
</evidence>
<proteinExistence type="predicted"/>
<feature type="compositionally biased region" description="Basic and acidic residues" evidence="4">
    <location>
        <begin position="121"/>
        <end position="133"/>
    </location>
</feature>
<protein>
    <submittedName>
        <fullName evidence="6">Tetratricopeptide repeat protein</fullName>
    </submittedName>
</protein>
<evidence type="ECO:0000313" key="6">
    <source>
        <dbReference type="EMBL" id="PJJ40142.1"/>
    </source>
</evidence>
<dbReference type="InterPro" id="IPR011990">
    <property type="entry name" value="TPR-like_helical_dom_sf"/>
</dbReference>
<evidence type="ECO:0000256" key="2">
    <source>
        <dbReference type="ARBA" id="ARBA00022803"/>
    </source>
</evidence>
<dbReference type="PANTHER" id="PTHR45586">
    <property type="entry name" value="TPR REPEAT-CONTAINING PROTEIN PA4667"/>
    <property type="match status" value="1"/>
</dbReference>
<keyword evidence="7" id="KW-1185">Reference proteome</keyword>
<dbReference type="SUPFAM" id="SSF48452">
    <property type="entry name" value="TPR-like"/>
    <property type="match status" value="2"/>
</dbReference>
<dbReference type="PROSITE" id="PS50005">
    <property type="entry name" value="TPR"/>
    <property type="match status" value="3"/>
</dbReference>
<keyword evidence="5" id="KW-0732">Signal</keyword>
<feature type="region of interest" description="Disordered" evidence="4">
    <location>
        <begin position="291"/>
        <end position="315"/>
    </location>
</feature>
<dbReference type="Pfam" id="PF13432">
    <property type="entry name" value="TPR_16"/>
    <property type="match status" value="2"/>
</dbReference>
<dbReference type="EMBL" id="PGEX01000001">
    <property type="protein sequence ID" value="PJJ40142.1"/>
    <property type="molecule type" value="Genomic_DNA"/>
</dbReference>
<reference evidence="6 7" key="1">
    <citation type="submission" date="2017-11" db="EMBL/GenBank/DDBJ databases">
        <title>Animal gut microbial communities from fecal samples from Wisconsin, USA.</title>
        <authorList>
            <person name="Neumann A."/>
        </authorList>
    </citation>
    <scope>NUCLEOTIDE SEQUENCE [LARGE SCALE GENOMIC DNA]</scope>
    <source>
        <strain evidence="6 7">UWS3</strain>
    </source>
</reference>
<keyword evidence="1" id="KW-0677">Repeat</keyword>
<dbReference type="InterPro" id="IPR019734">
    <property type="entry name" value="TPR_rpt"/>
</dbReference>
<name>A0A2M9A342_9BACT</name>
<gene>
    <name evidence="6" type="ORF">BGX16_0050</name>
</gene>
<feature type="signal peptide" evidence="5">
    <location>
        <begin position="1"/>
        <end position="19"/>
    </location>
</feature>
<dbReference type="AlphaFoldDB" id="A0A2M9A342"/>
<dbReference type="Proteomes" id="UP000231134">
    <property type="component" value="Unassembled WGS sequence"/>
</dbReference>
<dbReference type="InterPro" id="IPR051012">
    <property type="entry name" value="CellSynth/LPSAsmb/PSIAsmb"/>
</dbReference>
<comment type="caution">
    <text evidence="6">The sequence shown here is derived from an EMBL/GenBank/DDBJ whole genome shotgun (WGS) entry which is preliminary data.</text>
</comment>
<dbReference type="Gene3D" id="1.25.40.10">
    <property type="entry name" value="Tetratricopeptide repeat domain"/>
    <property type="match status" value="3"/>
</dbReference>
<sequence length="411" mass="46154">MKNLRGILLLLCASSIAFAAEDPRFEQGARFEAAGKYENALGEYRSILASDPHNANAFYAAGAVRLKMKDYKGAIANFQLAYKYAPKMQEAYEGSATAYEKLGDQKSAAAERAKNPSYKAPKSEAKAEAKAEVKTEKAAKSDSRYSYNSAALLKAKQAFNAKEYKTTCTAAREVLLQEPGNPGAYYYAGVGRYELGEMDKAEYNLKRAFDYPELGYNAHYYLSLIYRKQGKKKEELAELEAYVRLSKNETAIASAKNRIAELSGAEPKAPEAKIAEVKPAEVKPVEVKTVEEKPVETVESKPLEAPKPDKQRKLADPSIEQANDAYVQGDYVSALSQYQALQKKFRDEDTRAYLLFQIGNVYRCRRDYRSAVAKYREAVEYYPNSEWANEAQRAWEDAVWQEKNADALPRH</sequence>
<evidence type="ECO:0000313" key="7">
    <source>
        <dbReference type="Proteomes" id="UP000231134"/>
    </source>
</evidence>
<evidence type="ECO:0000256" key="4">
    <source>
        <dbReference type="SAM" id="MobiDB-lite"/>
    </source>
</evidence>
<dbReference type="PANTHER" id="PTHR45586:SF1">
    <property type="entry name" value="LIPOPOLYSACCHARIDE ASSEMBLY PROTEIN B"/>
    <property type="match status" value="1"/>
</dbReference>
<evidence type="ECO:0000256" key="5">
    <source>
        <dbReference type="SAM" id="SignalP"/>
    </source>
</evidence>
<feature type="chain" id="PRO_5014805831" evidence="5">
    <location>
        <begin position="20"/>
        <end position="411"/>
    </location>
</feature>
<dbReference type="OrthoDB" id="9810110at2"/>
<accession>A0A2M9A342</accession>